<evidence type="ECO:0000313" key="3">
    <source>
        <dbReference type="Proteomes" id="UP000577419"/>
    </source>
</evidence>
<evidence type="ECO:0000256" key="1">
    <source>
        <dbReference type="SAM" id="Phobius"/>
    </source>
</evidence>
<dbReference type="Proteomes" id="UP000577419">
    <property type="component" value="Unassembled WGS sequence"/>
</dbReference>
<gene>
    <name evidence="2" type="ORF">HA237_06365</name>
</gene>
<name>A0A7J4J167_9ARCH</name>
<keyword evidence="1" id="KW-1133">Transmembrane helix</keyword>
<sequence>MGLISLLTKSFFLGMLFLVLVIIGEMLFPGTVASTAFSGIGILIMVVAVTLDGIFNLGTVDEPKKKISRTT</sequence>
<organism evidence="2 3">
    <name type="scientific">Candidatus Iainarchaeum sp</name>
    <dbReference type="NCBI Taxonomy" id="3101447"/>
    <lineage>
        <taxon>Archaea</taxon>
        <taxon>Candidatus Iainarchaeota</taxon>
        <taxon>Candidatus Iainarchaeia</taxon>
        <taxon>Candidatus Iainarchaeales</taxon>
        <taxon>Candidatus Iainarchaeaceae</taxon>
        <taxon>Candidatus Iainarchaeum</taxon>
    </lineage>
</organism>
<accession>A0A7J4J167</accession>
<feature type="transmembrane region" description="Helical" evidence="1">
    <location>
        <begin position="12"/>
        <end position="30"/>
    </location>
</feature>
<proteinExistence type="predicted"/>
<protein>
    <submittedName>
        <fullName evidence="2">Uncharacterized protein</fullName>
    </submittedName>
</protein>
<feature type="transmembrane region" description="Helical" evidence="1">
    <location>
        <begin position="36"/>
        <end position="59"/>
    </location>
</feature>
<reference evidence="3" key="1">
    <citation type="journal article" date="2020" name="bioRxiv">
        <title>A rank-normalized archaeal taxonomy based on genome phylogeny resolves widespread incomplete and uneven classifications.</title>
        <authorList>
            <person name="Rinke C."/>
            <person name="Chuvochina M."/>
            <person name="Mussig A.J."/>
            <person name="Chaumeil P.-A."/>
            <person name="Waite D.W."/>
            <person name="Whitman W.B."/>
            <person name="Parks D.H."/>
            <person name="Hugenholtz P."/>
        </authorList>
    </citation>
    <scope>NUCLEOTIDE SEQUENCE [LARGE SCALE GENOMIC DNA]</scope>
</reference>
<dbReference type="EMBL" id="DUFG01000032">
    <property type="protein sequence ID" value="HIH08956.1"/>
    <property type="molecule type" value="Genomic_DNA"/>
</dbReference>
<dbReference type="AlphaFoldDB" id="A0A7J4J167"/>
<keyword evidence="1" id="KW-0472">Membrane</keyword>
<keyword evidence="1" id="KW-0812">Transmembrane</keyword>
<comment type="caution">
    <text evidence="2">The sequence shown here is derived from an EMBL/GenBank/DDBJ whole genome shotgun (WGS) entry which is preliminary data.</text>
</comment>
<evidence type="ECO:0000313" key="2">
    <source>
        <dbReference type="EMBL" id="HIH08956.1"/>
    </source>
</evidence>